<feature type="transmembrane region" description="Helical" evidence="10">
    <location>
        <begin position="150"/>
        <end position="175"/>
    </location>
</feature>
<keyword evidence="3 10" id="KW-0812">Transmembrane</keyword>
<protein>
    <submittedName>
        <fullName evidence="12">ClC family H(+)/Cl(-) exchange transporter</fullName>
    </submittedName>
</protein>
<dbReference type="Pfam" id="PF02080">
    <property type="entry name" value="TrkA_C"/>
    <property type="match status" value="1"/>
</dbReference>
<accession>A0A927W6J3</accession>
<dbReference type="PRINTS" id="PR00762">
    <property type="entry name" value="CLCHANNEL"/>
</dbReference>
<feature type="transmembrane region" description="Helical" evidence="10">
    <location>
        <begin position="262"/>
        <end position="282"/>
    </location>
</feature>
<evidence type="ECO:0000259" key="11">
    <source>
        <dbReference type="PROSITE" id="PS51202"/>
    </source>
</evidence>
<dbReference type="Gene3D" id="1.10.3080.10">
    <property type="entry name" value="Clc chloride channel"/>
    <property type="match status" value="1"/>
</dbReference>
<feature type="transmembrane region" description="Helical" evidence="10">
    <location>
        <begin position="182"/>
        <end position="201"/>
    </location>
</feature>
<keyword evidence="7" id="KW-0869">Chloride channel</keyword>
<dbReference type="Gene3D" id="3.30.70.1450">
    <property type="entry name" value="Regulator of K+ conductance, C-terminal domain"/>
    <property type="match status" value="1"/>
</dbReference>
<reference evidence="12" key="1">
    <citation type="submission" date="2019-04" db="EMBL/GenBank/DDBJ databases">
        <title>Evolution of Biomass-Degrading Anaerobic Consortia Revealed by Metagenomics.</title>
        <authorList>
            <person name="Peng X."/>
        </authorList>
    </citation>
    <scope>NUCLEOTIDE SEQUENCE</scope>
    <source>
        <strain evidence="12">SIG254</strain>
    </source>
</reference>
<feature type="domain" description="RCK C-terminal" evidence="11">
    <location>
        <begin position="425"/>
        <end position="511"/>
    </location>
</feature>
<feature type="transmembrane region" description="Helical" evidence="10">
    <location>
        <begin position="12"/>
        <end position="31"/>
    </location>
</feature>
<dbReference type="InterPro" id="IPR036721">
    <property type="entry name" value="RCK_C_sf"/>
</dbReference>
<dbReference type="GO" id="GO:0005254">
    <property type="term" value="F:chloride channel activity"/>
    <property type="evidence" value="ECO:0007669"/>
    <property type="project" value="UniProtKB-KW"/>
</dbReference>
<feature type="transmembrane region" description="Helical" evidence="10">
    <location>
        <begin position="298"/>
        <end position="318"/>
    </location>
</feature>
<evidence type="ECO:0000256" key="1">
    <source>
        <dbReference type="ARBA" id="ARBA00004141"/>
    </source>
</evidence>
<evidence type="ECO:0000313" key="13">
    <source>
        <dbReference type="Proteomes" id="UP000768462"/>
    </source>
</evidence>
<dbReference type="EMBL" id="SVCM01000076">
    <property type="protein sequence ID" value="MBE6059871.1"/>
    <property type="molecule type" value="Genomic_DNA"/>
</dbReference>
<evidence type="ECO:0000256" key="4">
    <source>
        <dbReference type="ARBA" id="ARBA00022989"/>
    </source>
</evidence>
<dbReference type="PANTHER" id="PTHR43427:SF6">
    <property type="entry name" value="CHLORIDE CHANNEL PROTEIN CLC-E"/>
    <property type="match status" value="1"/>
</dbReference>
<keyword evidence="2" id="KW-0813">Transport</keyword>
<keyword evidence="4 10" id="KW-1133">Transmembrane helix</keyword>
<dbReference type="InterPro" id="IPR050368">
    <property type="entry name" value="ClC-type_chloride_channel"/>
</dbReference>
<dbReference type="InterPro" id="IPR014743">
    <property type="entry name" value="Cl-channel_core"/>
</dbReference>
<evidence type="ECO:0000256" key="10">
    <source>
        <dbReference type="SAM" id="Phobius"/>
    </source>
</evidence>
<dbReference type="InterPro" id="IPR006037">
    <property type="entry name" value="RCK_C"/>
</dbReference>
<keyword evidence="9" id="KW-0407">Ion channel</keyword>
<feature type="transmembrane region" description="Helical" evidence="10">
    <location>
        <begin position="378"/>
        <end position="403"/>
    </location>
</feature>
<dbReference type="Proteomes" id="UP000768462">
    <property type="component" value="Unassembled WGS sequence"/>
</dbReference>
<keyword evidence="5" id="KW-0406">Ion transport</keyword>
<proteinExistence type="predicted"/>
<evidence type="ECO:0000256" key="5">
    <source>
        <dbReference type="ARBA" id="ARBA00023065"/>
    </source>
</evidence>
<evidence type="ECO:0000256" key="3">
    <source>
        <dbReference type="ARBA" id="ARBA00022692"/>
    </source>
</evidence>
<organism evidence="12 13">
    <name type="scientific">Clostridium sulfidigenes</name>
    <dbReference type="NCBI Taxonomy" id="318464"/>
    <lineage>
        <taxon>Bacteria</taxon>
        <taxon>Bacillati</taxon>
        <taxon>Bacillota</taxon>
        <taxon>Clostridia</taxon>
        <taxon>Eubacteriales</taxon>
        <taxon>Clostridiaceae</taxon>
        <taxon>Clostridium</taxon>
    </lineage>
</organism>
<feature type="transmembrane region" description="Helical" evidence="10">
    <location>
        <begin position="97"/>
        <end position="117"/>
    </location>
</feature>
<keyword evidence="6 10" id="KW-0472">Membrane</keyword>
<dbReference type="PANTHER" id="PTHR43427">
    <property type="entry name" value="CHLORIDE CHANNEL PROTEIN CLC-E"/>
    <property type="match status" value="1"/>
</dbReference>
<evidence type="ECO:0000313" key="12">
    <source>
        <dbReference type="EMBL" id="MBE6059871.1"/>
    </source>
</evidence>
<name>A0A927W6J3_9CLOT</name>
<feature type="transmembrane region" description="Helical" evidence="10">
    <location>
        <begin position="51"/>
        <end position="72"/>
    </location>
</feature>
<comment type="caution">
    <text evidence="12">The sequence shown here is derived from an EMBL/GenBank/DDBJ whole genome shotgun (WGS) entry which is preliminary data.</text>
</comment>
<evidence type="ECO:0000256" key="7">
    <source>
        <dbReference type="ARBA" id="ARBA00023173"/>
    </source>
</evidence>
<dbReference type="GO" id="GO:0034707">
    <property type="term" value="C:chloride channel complex"/>
    <property type="evidence" value="ECO:0007669"/>
    <property type="project" value="UniProtKB-KW"/>
</dbReference>
<feature type="transmembrane region" description="Helical" evidence="10">
    <location>
        <begin position="325"/>
        <end position="345"/>
    </location>
</feature>
<evidence type="ECO:0000256" key="9">
    <source>
        <dbReference type="ARBA" id="ARBA00023303"/>
    </source>
</evidence>
<sequence length="511" mass="55788">MIQRKNMKYRLVFQGIIVGLVTGVVIVLNRILINKFSLLFNNFYSWGNKDLLKAISVIGILATVGIIVGIMVRREGMISGSGIPQVKGRVINKLKMNWFRILIYKFIGGFLALSAGLSVGREGPSVQIGASIGEGVGEKSYKNMPVKKEFLITAGASAGLSAAFNSPLSGIIFALEEIHRNFSPLVLLTVMPAAITADFVTKRFLGIEPALTVGAMDALPLSYYWILIVLGILTGIMGVIFSKGIYLFQDLYSKFKNIPEEVKIMIPFILTAIIGLTAPMLLGGGHELILHLSLEEKSILFLIIVYIIKFLLLLICFGSGVPGGIFLPMLLLGAIIGAIVGNISIDIFGINSAYIINFIALGMAGYFASVVKAPITGIVLIMEMTGSFNHLLSLSVVVIISYITSELLRNEPIYEVLLERLLKRVGLTKEESDSKKTILEFCIEMGSIGEGKFISEVHWPKGCLLVSIKRGEKEIIPTGNVKLIGGDYIVVLVNVDRRCFIIEEINKLTLV</sequence>
<evidence type="ECO:0000256" key="6">
    <source>
        <dbReference type="ARBA" id="ARBA00023136"/>
    </source>
</evidence>
<dbReference type="AlphaFoldDB" id="A0A927W6J3"/>
<dbReference type="CDD" id="cd01031">
    <property type="entry name" value="EriC"/>
    <property type="match status" value="1"/>
</dbReference>
<gene>
    <name evidence="12" type="ORF">E7215_06825</name>
</gene>
<dbReference type="Pfam" id="PF00654">
    <property type="entry name" value="Voltage_CLC"/>
    <property type="match status" value="1"/>
</dbReference>
<dbReference type="GO" id="GO:0008324">
    <property type="term" value="F:monoatomic cation transmembrane transporter activity"/>
    <property type="evidence" value="ECO:0007669"/>
    <property type="project" value="InterPro"/>
</dbReference>
<dbReference type="PROSITE" id="PS51202">
    <property type="entry name" value="RCK_C"/>
    <property type="match status" value="1"/>
</dbReference>
<dbReference type="SUPFAM" id="SSF81340">
    <property type="entry name" value="Clc chloride channel"/>
    <property type="match status" value="1"/>
</dbReference>
<evidence type="ECO:0000256" key="2">
    <source>
        <dbReference type="ARBA" id="ARBA00022448"/>
    </source>
</evidence>
<feature type="transmembrane region" description="Helical" evidence="10">
    <location>
        <begin position="351"/>
        <end position="371"/>
    </location>
</feature>
<dbReference type="GO" id="GO:0006813">
    <property type="term" value="P:potassium ion transport"/>
    <property type="evidence" value="ECO:0007669"/>
    <property type="project" value="InterPro"/>
</dbReference>
<dbReference type="InterPro" id="IPR001807">
    <property type="entry name" value="ClC"/>
</dbReference>
<keyword evidence="8" id="KW-0868">Chloride</keyword>
<evidence type="ECO:0000256" key="8">
    <source>
        <dbReference type="ARBA" id="ARBA00023214"/>
    </source>
</evidence>
<dbReference type="SUPFAM" id="SSF116726">
    <property type="entry name" value="TrkA C-terminal domain-like"/>
    <property type="match status" value="1"/>
</dbReference>
<feature type="transmembrane region" description="Helical" evidence="10">
    <location>
        <begin position="221"/>
        <end position="241"/>
    </location>
</feature>
<comment type="subcellular location">
    <subcellularLocation>
        <location evidence="1">Membrane</location>
        <topology evidence="1">Multi-pass membrane protein</topology>
    </subcellularLocation>
</comment>